<name>A0A8H4NIL3_9HYPO</name>
<gene>
    <name evidence="1" type="ORF">FACUT_4211</name>
</gene>
<protein>
    <recommendedName>
        <fullName evidence="3">F-box domain-containing protein</fullName>
    </recommendedName>
</protein>
<comment type="caution">
    <text evidence="1">The sequence shown here is derived from an EMBL/GenBank/DDBJ whole genome shotgun (WGS) entry which is preliminary data.</text>
</comment>
<evidence type="ECO:0008006" key="3">
    <source>
        <dbReference type="Google" id="ProtNLM"/>
    </source>
</evidence>
<organism evidence="1 2">
    <name type="scientific">Fusarium acutatum</name>
    <dbReference type="NCBI Taxonomy" id="78861"/>
    <lineage>
        <taxon>Eukaryota</taxon>
        <taxon>Fungi</taxon>
        <taxon>Dikarya</taxon>
        <taxon>Ascomycota</taxon>
        <taxon>Pezizomycotina</taxon>
        <taxon>Sordariomycetes</taxon>
        <taxon>Hypocreomycetidae</taxon>
        <taxon>Hypocreales</taxon>
        <taxon>Nectriaceae</taxon>
        <taxon>Fusarium</taxon>
        <taxon>Fusarium fujikuroi species complex</taxon>
    </lineage>
</organism>
<accession>A0A8H4NIL3</accession>
<dbReference type="OrthoDB" id="3140657at2759"/>
<keyword evidence="2" id="KW-1185">Reference proteome</keyword>
<dbReference type="Proteomes" id="UP000536711">
    <property type="component" value="Unassembled WGS sequence"/>
</dbReference>
<dbReference type="AlphaFoldDB" id="A0A8H4NIL3"/>
<dbReference type="PANTHER" id="PTHR42057:SF2">
    <property type="entry name" value="F-BOX DOMAIN PROTEIN (AFU_ORTHOLOGUE AFUA_4G00200)-RELATED"/>
    <property type="match status" value="1"/>
</dbReference>
<reference evidence="1 2" key="1">
    <citation type="submission" date="2020-01" db="EMBL/GenBank/DDBJ databases">
        <title>Identification and distribution of gene clusters putatively required for synthesis of sphingolipid metabolism inhibitors in phylogenetically diverse species of the filamentous fungus Fusarium.</title>
        <authorList>
            <person name="Kim H.-S."/>
            <person name="Busman M."/>
            <person name="Brown D.W."/>
            <person name="Divon H."/>
            <person name="Uhlig S."/>
            <person name="Proctor R.H."/>
        </authorList>
    </citation>
    <scope>NUCLEOTIDE SEQUENCE [LARGE SCALE GENOMIC DNA]</scope>
    <source>
        <strain evidence="1 2">NRRL 13308</strain>
    </source>
</reference>
<dbReference type="EMBL" id="JAADJF010000094">
    <property type="protein sequence ID" value="KAF4439274.1"/>
    <property type="molecule type" value="Genomic_DNA"/>
</dbReference>
<evidence type="ECO:0000313" key="1">
    <source>
        <dbReference type="EMBL" id="KAF4439274.1"/>
    </source>
</evidence>
<dbReference type="SUPFAM" id="SSF52047">
    <property type="entry name" value="RNI-like"/>
    <property type="match status" value="1"/>
</dbReference>
<evidence type="ECO:0000313" key="2">
    <source>
        <dbReference type="Proteomes" id="UP000536711"/>
    </source>
</evidence>
<dbReference type="PANTHER" id="PTHR42057">
    <property type="entry name" value="F-BOX DOMAIN PROTEIN (AFU_ORTHOLOGUE AFUA_4G00200)"/>
    <property type="match status" value="1"/>
</dbReference>
<sequence>MDHIPNEILSHILSYLLTDSEKHRLRDDRIDHILPSKNTIEDDFGSWHQLLETDSIRTAVRHVAIETAPWDYELEDGNDIMSWLDSWFEDCHWPEFTSAINRICDMTNLNSLTLRFSMFCPSEDYDSVLQEPTETRQVTLELVSEALRDRESRPGTSTIRELVLSNLEDTPLPKDLAHNLLRNIDRLHISCTYAYEHQESPGAIPVEFNGKDLSFPRLKRLNLDNYIILRQDQFDWVLEQSSLIDLRLYNCRIATHCVVDQYDFEYWGVNLNGWKKPADSYEEMNDPNLVSMLNTPHFGQLRPGWYMSDLRWSNMFDRIHQHLPLLHNFTFEPVRYGGFMEHYPARPGSDCMAERYWTCSNGFWSTMWYKPARDRMWKAACFFDDDMPGTPVSLYTRTEAADRQALEKLMEATHKRRDGK</sequence>
<proteinExistence type="predicted"/>